<name>A0A2I0IAZ4_PUNGR</name>
<dbReference type="Proteomes" id="UP000233551">
    <property type="component" value="Unassembled WGS sequence"/>
</dbReference>
<gene>
    <name evidence="1" type="ORF">CRG98_038766</name>
</gene>
<dbReference type="EMBL" id="PGOL01003487">
    <property type="protein sequence ID" value="PKI40840.1"/>
    <property type="molecule type" value="Genomic_DNA"/>
</dbReference>
<evidence type="ECO:0000313" key="2">
    <source>
        <dbReference type="Proteomes" id="UP000233551"/>
    </source>
</evidence>
<evidence type="ECO:0000313" key="1">
    <source>
        <dbReference type="EMBL" id="PKI40840.1"/>
    </source>
</evidence>
<sequence length="74" mass="8036">MGNCRGPVGVQGALGLKWAKFLGPRGPVSVLVGKEVKEGREEQALWTAMITTGCEGRLELDFKERKDDSDSTTK</sequence>
<accession>A0A2I0IAZ4</accession>
<reference evidence="1 2" key="1">
    <citation type="submission" date="2017-11" db="EMBL/GenBank/DDBJ databases">
        <title>De-novo sequencing of pomegranate (Punica granatum L.) genome.</title>
        <authorList>
            <person name="Akparov Z."/>
            <person name="Amiraslanov A."/>
            <person name="Hajiyeva S."/>
            <person name="Abbasov M."/>
            <person name="Kaur K."/>
            <person name="Hamwieh A."/>
            <person name="Solovyev V."/>
            <person name="Salamov A."/>
            <person name="Braich B."/>
            <person name="Kosarev P."/>
            <person name="Mahmoud A."/>
            <person name="Hajiyev E."/>
            <person name="Babayeva S."/>
            <person name="Izzatullayeva V."/>
            <person name="Mammadov A."/>
            <person name="Mammadov A."/>
            <person name="Sharifova S."/>
            <person name="Ojaghi J."/>
            <person name="Eynullazada K."/>
            <person name="Bayramov B."/>
            <person name="Abdulazimova A."/>
            <person name="Shahmuradov I."/>
        </authorList>
    </citation>
    <scope>NUCLEOTIDE SEQUENCE [LARGE SCALE GENOMIC DNA]</scope>
    <source>
        <strain evidence="2">cv. AG2017</strain>
        <tissue evidence="1">Leaf</tissue>
    </source>
</reference>
<organism evidence="1 2">
    <name type="scientific">Punica granatum</name>
    <name type="common">Pomegranate</name>
    <dbReference type="NCBI Taxonomy" id="22663"/>
    <lineage>
        <taxon>Eukaryota</taxon>
        <taxon>Viridiplantae</taxon>
        <taxon>Streptophyta</taxon>
        <taxon>Embryophyta</taxon>
        <taxon>Tracheophyta</taxon>
        <taxon>Spermatophyta</taxon>
        <taxon>Magnoliopsida</taxon>
        <taxon>eudicotyledons</taxon>
        <taxon>Gunneridae</taxon>
        <taxon>Pentapetalae</taxon>
        <taxon>rosids</taxon>
        <taxon>malvids</taxon>
        <taxon>Myrtales</taxon>
        <taxon>Lythraceae</taxon>
        <taxon>Punica</taxon>
    </lineage>
</organism>
<proteinExistence type="predicted"/>
<comment type="caution">
    <text evidence="1">The sequence shown here is derived from an EMBL/GenBank/DDBJ whole genome shotgun (WGS) entry which is preliminary data.</text>
</comment>
<protein>
    <submittedName>
        <fullName evidence="1">Uncharacterized protein</fullName>
    </submittedName>
</protein>
<dbReference type="AlphaFoldDB" id="A0A2I0IAZ4"/>
<keyword evidence="2" id="KW-1185">Reference proteome</keyword>